<evidence type="ECO:0000256" key="1">
    <source>
        <dbReference type="SAM" id="Phobius"/>
    </source>
</evidence>
<dbReference type="AlphaFoldDB" id="O59216"/>
<evidence type="ECO:0000313" key="3">
    <source>
        <dbReference type="Proteomes" id="UP000000752"/>
    </source>
</evidence>
<name>O59216_PYRHO</name>
<accession>O59216</accession>
<keyword evidence="1" id="KW-0812">Transmembrane</keyword>
<organism evidence="2 3">
    <name type="scientific">Pyrococcus horikoshii (strain ATCC 700860 / DSM 12428 / JCM 9974 / NBRC 100139 / OT-3)</name>
    <dbReference type="NCBI Taxonomy" id="70601"/>
    <lineage>
        <taxon>Archaea</taxon>
        <taxon>Methanobacteriati</taxon>
        <taxon>Methanobacteriota</taxon>
        <taxon>Thermococci</taxon>
        <taxon>Thermococcales</taxon>
        <taxon>Thermococcaceae</taxon>
        <taxon>Pyrococcus</taxon>
    </lineage>
</organism>
<dbReference type="Proteomes" id="UP000000752">
    <property type="component" value="Chromosome"/>
</dbReference>
<dbReference type="EMBL" id="BA000001">
    <property type="protein sequence ID" value="BAA30668.1"/>
    <property type="molecule type" value="Genomic_DNA"/>
</dbReference>
<keyword evidence="1" id="KW-1133">Transmembrane helix</keyword>
<evidence type="ECO:0000313" key="2">
    <source>
        <dbReference type="EMBL" id="BAA30668.1"/>
    </source>
</evidence>
<proteinExistence type="predicted"/>
<dbReference type="KEGG" id="pho:PH1556"/>
<feature type="transmembrane region" description="Helical" evidence="1">
    <location>
        <begin position="20"/>
        <end position="38"/>
    </location>
</feature>
<protein>
    <submittedName>
        <fullName evidence="2">Uncharacterized protein</fullName>
    </submittedName>
</protein>
<feature type="transmembrane region" description="Helical" evidence="1">
    <location>
        <begin position="137"/>
        <end position="156"/>
    </location>
</feature>
<reference evidence="2 3" key="1">
    <citation type="journal article" date="1998" name="DNA Res.">
        <title>Complete sequence and gene organization of the genome of a hyper-thermophilic archaebacterium, Pyrococcus horikoshii OT3.</title>
        <authorList>
            <person name="Kawarabayasi Y."/>
            <person name="Sawada M."/>
            <person name="Horikawa H."/>
            <person name="Haikawa Y."/>
            <person name="Hino Y."/>
            <person name="Yamamoto S."/>
            <person name="Sekine M."/>
            <person name="Baba S."/>
            <person name="Kosugi H."/>
            <person name="Hosoyama A."/>
            <person name="Nagai Y."/>
            <person name="Sakai M."/>
            <person name="Ogura K."/>
            <person name="Otuka R."/>
            <person name="Nakazawa H."/>
            <person name="Takamiya M."/>
            <person name="Ohfuku Y."/>
            <person name="Funahashi T."/>
            <person name="Tanaka T."/>
            <person name="Kudoh Y."/>
            <person name="Yamazaki J."/>
            <person name="Kushida N."/>
            <person name="Oguchi A."/>
            <person name="Aoki K."/>
            <person name="Nakamura Y."/>
            <person name="Robb T.F."/>
            <person name="Horikoshi K."/>
            <person name="Masuchi Y."/>
            <person name="Shizuya H."/>
            <person name="Kikuchi H."/>
        </authorList>
    </citation>
    <scope>NUCLEOTIDE SEQUENCE [LARGE SCALE GENOMIC DNA]</scope>
    <source>
        <strain evidence="3">ATCC 700860 / DSM 12428 / JCM 9974 / NBRC 100139 / OT-3</strain>
    </source>
</reference>
<dbReference type="PIR" id="D71033">
    <property type="entry name" value="D71033"/>
</dbReference>
<gene>
    <name evidence="2" type="ordered locus">PH1556</name>
</gene>
<keyword evidence="1" id="KW-0472">Membrane</keyword>
<feature type="transmembrane region" description="Helical" evidence="1">
    <location>
        <begin position="45"/>
        <end position="68"/>
    </location>
</feature>
<sequence length="159" mass="17425">MLTLFTALSSFRRFSSSFRWLIFSSISTSLGLIFILLLTKSSTGFISASLIFSFLVSDATFASLYASFMASSTLSNSLVDEKPQAPLTRTLMATPLFSFSVKLTNTPSFRLSAVLFMSSYLSSMYSALIFSSAQRSAFSRASIGTTVAYICSILYIKVF</sequence>
<keyword evidence="3" id="KW-1185">Reference proteome</keyword>
<dbReference type="DNASU" id="1443875"/>
<dbReference type="EnsemblBacteria" id="BAA30668">
    <property type="protein sequence ID" value="BAA30668"/>
    <property type="gene ID" value="BAA30668"/>
</dbReference>
<feature type="transmembrane region" description="Helical" evidence="1">
    <location>
        <begin position="109"/>
        <end position="130"/>
    </location>
</feature>